<accession>A0A8J5I6K8</accession>
<comment type="caution">
    <text evidence="1">The sequence shown here is derived from an EMBL/GenBank/DDBJ whole genome shotgun (WGS) entry which is preliminary data.</text>
</comment>
<evidence type="ECO:0000313" key="1">
    <source>
        <dbReference type="EMBL" id="KAG6948725.1"/>
    </source>
</evidence>
<dbReference type="AlphaFoldDB" id="A0A8J5I6K8"/>
<name>A0A8J5I6K8_9STRA</name>
<dbReference type="Proteomes" id="UP000709295">
    <property type="component" value="Unassembled WGS sequence"/>
</dbReference>
<protein>
    <submittedName>
        <fullName evidence="1">Uncharacterized protein</fullName>
    </submittedName>
</protein>
<evidence type="ECO:0000313" key="2">
    <source>
        <dbReference type="Proteomes" id="UP000709295"/>
    </source>
</evidence>
<sequence length="52" mass="5895">MESPFMTDVQLMVASGSKASRIYHYIRERSPHYVQSRDVSNLIAKINNAGKP</sequence>
<keyword evidence="2" id="KW-1185">Reference proteome</keyword>
<reference evidence="1" key="1">
    <citation type="submission" date="2021-01" db="EMBL/GenBank/DDBJ databases">
        <title>Phytophthora aleatoria, a newly-described species from Pinus radiata is distinct from Phytophthora cactorum isolates based on comparative genomics.</title>
        <authorList>
            <person name="Mcdougal R."/>
            <person name="Panda P."/>
            <person name="Williams N."/>
            <person name="Studholme D.J."/>
        </authorList>
    </citation>
    <scope>NUCLEOTIDE SEQUENCE</scope>
    <source>
        <strain evidence="1">NZFS 4037</strain>
    </source>
</reference>
<organism evidence="1 2">
    <name type="scientific">Phytophthora aleatoria</name>
    <dbReference type="NCBI Taxonomy" id="2496075"/>
    <lineage>
        <taxon>Eukaryota</taxon>
        <taxon>Sar</taxon>
        <taxon>Stramenopiles</taxon>
        <taxon>Oomycota</taxon>
        <taxon>Peronosporomycetes</taxon>
        <taxon>Peronosporales</taxon>
        <taxon>Peronosporaceae</taxon>
        <taxon>Phytophthora</taxon>
    </lineage>
</organism>
<proteinExistence type="predicted"/>
<dbReference type="EMBL" id="JAENGY010001520">
    <property type="protein sequence ID" value="KAG6948725.1"/>
    <property type="molecule type" value="Genomic_DNA"/>
</dbReference>
<gene>
    <name evidence="1" type="ORF">JG688_00014981</name>
</gene>